<gene>
    <name evidence="1" type="ORF">EZS28_037142</name>
</gene>
<accession>A0A5J4UBT6</accession>
<dbReference type="EMBL" id="SNRW01018443">
    <property type="protein sequence ID" value="KAA6367332.1"/>
    <property type="molecule type" value="Genomic_DNA"/>
</dbReference>
<evidence type="ECO:0000313" key="2">
    <source>
        <dbReference type="Proteomes" id="UP000324800"/>
    </source>
</evidence>
<organism evidence="1 2">
    <name type="scientific">Streblomastix strix</name>
    <dbReference type="NCBI Taxonomy" id="222440"/>
    <lineage>
        <taxon>Eukaryota</taxon>
        <taxon>Metamonada</taxon>
        <taxon>Preaxostyla</taxon>
        <taxon>Oxymonadida</taxon>
        <taxon>Streblomastigidae</taxon>
        <taxon>Streblomastix</taxon>
    </lineage>
</organism>
<dbReference type="AlphaFoldDB" id="A0A5J4UBT6"/>
<reference evidence="1 2" key="1">
    <citation type="submission" date="2019-03" db="EMBL/GenBank/DDBJ databases">
        <title>Single cell metagenomics reveals metabolic interactions within the superorganism composed of flagellate Streblomastix strix and complex community of Bacteroidetes bacteria on its surface.</title>
        <authorList>
            <person name="Treitli S.C."/>
            <person name="Kolisko M."/>
            <person name="Husnik F."/>
            <person name="Keeling P."/>
            <person name="Hampl V."/>
        </authorList>
    </citation>
    <scope>NUCLEOTIDE SEQUENCE [LARGE SCALE GENOMIC DNA]</scope>
    <source>
        <strain evidence="1">ST1C</strain>
    </source>
</reference>
<comment type="caution">
    <text evidence="1">The sequence shown here is derived from an EMBL/GenBank/DDBJ whole genome shotgun (WGS) entry which is preliminary data.</text>
</comment>
<sequence length="94" mass="10647">MHKPKDDKQTRQAQIALLQDQVQETLAKENINEAAQNKIGNYALMIVNGTNAIARKLLTDTEVIRGIQVLEEGLQQLIHLRIAYNKKLGFHQSN</sequence>
<dbReference type="Proteomes" id="UP000324800">
    <property type="component" value="Unassembled WGS sequence"/>
</dbReference>
<proteinExistence type="predicted"/>
<name>A0A5J4UBT6_9EUKA</name>
<evidence type="ECO:0000313" key="1">
    <source>
        <dbReference type="EMBL" id="KAA6367332.1"/>
    </source>
</evidence>
<protein>
    <submittedName>
        <fullName evidence="1">Uncharacterized protein</fullName>
    </submittedName>
</protein>